<evidence type="ECO:0000313" key="2">
    <source>
        <dbReference type="EMBL" id="GJN06081.1"/>
    </source>
</evidence>
<feature type="compositionally biased region" description="Low complexity" evidence="1">
    <location>
        <begin position="1"/>
        <end position="15"/>
    </location>
</feature>
<dbReference type="AlphaFoldDB" id="A0AAV5D762"/>
<evidence type="ECO:0000313" key="3">
    <source>
        <dbReference type="Proteomes" id="UP001054889"/>
    </source>
</evidence>
<sequence>MCVAAASAIAASGTTRGAGGGLGSSARCAPTRKPAAGSAARERYRRRGLGLGSPGGVERPCGARRLFPSAQGKANSLSAHRPQFLQ</sequence>
<dbReference type="Proteomes" id="UP001054889">
    <property type="component" value="Unassembled WGS sequence"/>
</dbReference>
<organism evidence="2 3">
    <name type="scientific">Eleusine coracana subsp. coracana</name>
    <dbReference type="NCBI Taxonomy" id="191504"/>
    <lineage>
        <taxon>Eukaryota</taxon>
        <taxon>Viridiplantae</taxon>
        <taxon>Streptophyta</taxon>
        <taxon>Embryophyta</taxon>
        <taxon>Tracheophyta</taxon>
        <taxon>Spermatophyta</taxon>
        <taxon>Magnoliopsida</taxon>
        <taxon>Liliopsida</taxon>
        <taxon>Poales</taxon>
        <taxon>Poaceae</taxon>
        <taxon>PACMAD clade</taxon>
        <taxon>Chloridoideae</taxon>
        <taxon>Cynodonteae</taxon>
        <taxon>Eleusininae</taxon>
        <taxon>Eleusine</taxon>
    </lineage>
</organism>
<evidence type="ECO:0000256" key="1">
    <source>
        <dbReference type="SAM" id="MobiDB-lite"/>
    </source>
</evidence>
<dbReference type="EMBL" id="BQKI01000012">
    <property type="protein sequence ID" value="GJN06081.1"/>
    <property type="molecule type" value="Genomic_DNA"/>
</dbReference>
<reference evidence="2" key="2">
    <citation type="submission" date="2021-12" db="EMBL/GenBank/DDBJ databases">
        <title>Resequencing data analysis of finger millet.</title>
        <authorList>
            <person name="Hatakeyama M."/>
            <person name="Aluri S."/>
            <person name="Balachadran M.T."/>
            <person name="Sivarajan S.R."/>
            <person name="Poveda L."/>
            <person name="Shimizu-Inatsugi R."/>
            <person name="Schlapbach R."/>
            <person name="Sreeman S.M."/>
            <person name="Shimizu K.K."/>
        </authorList>
    </citation>
    <scope>NUCLEOTIDE SEQUENCE</scope>
</reference>
<feature type="compositionally biased region" description="Low complexity" evidence="1">
    <location>
        <begin position="24"/>
        <end position="39"/>
    </location>
</feature>
<feature type="region of interest" description="Disordered" evidence="1">
    <location>
        <begin position="1"/>
        <end position="86"/>
    </location>
</feature>
<gene>
    <name evidence="2" type="primary">ga23769</name>
    <name evidence="2" type="ORF">PR202_ga23769</name>
</gene>
<accession>A0AAV5D762</accession>
<evidence type="ECO:0008006" key="4">
    <source>
        <dbReference type="Google" id="ProtNLM"/>
    </source>
</evidence>
<keyword evidence="3" id="KW-1185">Reference proteome</keyword>
<proteinExistence type="predicted"/>
<protein>
    <recommendedName>
        <fullName evidence="4">Secreted protein</fullName>
    </recommendedName>
</protein>
<reference evidence="2" key="1">
    <citation type="journal article" date="2018" name="DNA Res.">
        <title>Multiple hybrid de novo genome assembly of finger millet, an orphan allotetraploid crop.</title>
        <authorList>
            <person name="Hatakeyama M."/>
            <person name="Aluri S."/>
            <person name="Balachadran M.T."/>
            <person name="Sivarajan S.R."/>
            <person name="Patrignani A."/>
            <person name="Gruter S."/>
            <person name="Poveda L."/>
            <person name="Shimizu-Inatsugi R."/>
            <person name="Baeten J."/>
            <person name="Francoijs K.J."/>
            <person name="Nataraja K.N."/>
            <person name="Reddy Y.A.N."/>
            <person name="Phadnis S."/>
            <person name="Ravikumar R.L."/>
            <person name="Schlapbach R."/>
            <person name="Sreeman S.M."/>
            <person name="Shimizu K.K."/>
        </authorList>
    </citation>
    <scope>NUCLEOTIDE SEQUENCE</scope>
</reference>
<comment type="caution">
    <text evidence="2">The sequence shown here is derived from an EMBL/GenBank/DDBJ whole genome shotgun (WGS) entry which is preliminary data.</text>
</comment>
<name>A0AAV5D762_ELECO</name>